<keyword evidence="2" id="KW-1185">Reference proteome</keyword>
<reference evidence="1" key="1">
    <citation type="submission" date="2021-01" db="EMBL/GenBank/DDBJ databases">
        <authorList>
            <consortium name="Genoscope - CEA"/>
            <person name="William W."/>
        </authorList>
    </citation>
    <scope>NUCLEOTIDE SEQUENCE</scope>
</reference>
<evidence type="ECO:0000313" key="1">
    <source>
        <dbReference type="EMBL" id="CAD8128334.1"/>
    </source>
</evidence>
<accession>A0A8S1RNN9</accession>
<protein>
    <submittedName>
        <fullName evidence="1">Uncharacterized protein</fullName>
    </submittedName>
</protein>
<sequence>MTFIENSQQKSIQKTFTTKLRFCNARLIGQQYIINIIGNLIFGEEKTRKFDTINQFLLQVQ</sequence>
<dbReference type="EMBL" id="CAJJDN010000186">
    <property type="protein sequence ID" value="CAD8128334.1"/>
    <property type="molecule type" value="Genomic_DNA"/>
</dbReference>
<name>A0A8S1RNN9_9CILI</name>
<comment type="caution">
    <text evidence="1">The sequence shown here is derived from an EMBL/GenBank/DDBJ whole genome shotgun (WGS) entry which is preliminary data.</text>
</comment>
<proteinExistence type="predicted"/>
<gene>
    <name evidence="1" type="ORF">PSON_ATCC_30995.1.T1860020</name>
</gene>
<evidence type="ECO:0000313" key="2">
    <source>
        <dbReference type="Proteomes" id="UP000692954"/>
    </source>
</evidence>
<organism evidence="1 2">
    <name type="scientific">Paramecium sonneborni</name>
    <dbReference type="NCBI Taxonomy" id="65129"/>
    <lineage>
        <taxon>Eukaryota</taxon>
        <taxon>Sar</taxon>
        <taxon>Alveolata</taxon>
        <taxon>Ciliophora</taxon>
        <taxon>Intramacronucleata</taxon>
        <taxon>Oligohymenophorea</taxon>
        <taxon>Peniculida</taxon>
        <taxon>Parameciidae</taxon>
        <taxon>Paramecium</taxon>
    </lineage>
</organism>
<dbReference type="Proteomes" id="UP000692954">
    <property type="component" value="Unassembled WGS sequence"/>
</dbReference>
<dbReference type="AlphaFoldDB" id="A0A8S1RNN9"/>